<evidence type="ECO:0000313" key="3">
    <source>
        <dbReference type="Proteomes" id="UP000322983"/>
    </source>
</evidence>
<evidence type="ECO:0000313" key="2">
    <source>
        <dbReference type="EMBL" id="BBG25800.1"/>
    </source>
</evidence>
<dbReference type="STRING" id="1294262.GCA_001316085_02806"/>
<dbReference type="Proteomes" id="UP000325030">
    <property type="component" value="Chromosome"/>
</dbReference>
<name>A0A510DSE2_9CREN</name>
<dbReference type="OrthoDB" id="117970at2157"/>
<dbReference type="Proteomes" id="UP000322983">
    <property type="component" value="Chromosome"/>
</dbReference>
<accession>A0A510E0T9</accession>
<evidence type="ECO:0000313" key="1">
    <source>
        <dbReference type="EMBL" id="BBG23037.1"/>
    </source>
</evidence>
<sequence>MWRITLSLGVIPALSTFYFRRKLPDTVRYLGRVKGDLKELNEAVKQITSENVEVDKYHCG</sequence>
<keyword evidence="3" id="KW-1185">Reference proteome</keyword>
<reference evidence="1 3" key="2">
    <citation type="journal article" date="2020" name="Int. J. Syst. Evol. Microbiol.">
        <title>Sulfuracidifex tepidarius gen. nov., sp. nov. and transfer of Sulfolobus metallicus Huber and Stetter 1992 to the genus Sulfuracidifex as Sulfuracidifex metallicus comb. nov.</title>
        <authorList>
            <person name="Itoh T."/>
            <person name="Miura T."/>
            <person name="Sakai H.D."/>
            <person name="Kato S."/>
            <person name="Ohkuma M."/>
            <person name="Takashina T."/>
        </authorList>
    </citation>
    <scope>NUCLEOTIDE SEQUENCE [LARGE SCALE GENOMIC DNA]</scope>
    <source>
        <strain evidence="1 3">IC-006</strain>
        <strain evidence="2">IC-007</strain>
    </source>
</reference>
<dbReference type="EMBL" id="AP018930">
    <property type="protein sequence ID" value="BBG25800.1"/>
    <property type="molecule type" value="Genomic_DNA"/>
</dbReference>
<gene>
    <name evidence="1" type="ORF">IC006_0321</name>
    <name evidence="2" type="ORF">IC007_0305</name>
</gene>
<protein>
    <submittedName>
        <fullName evidence="1">Uncharacterized protein</fullName>
    </submittedName>
</protein>
<dbReference type="KEGG" id="step:IC006_0321"/>
<dbReference type="EMBL" id="AP018929">
    <property type="protein sequence ID" value="BBG23037.1"/>
    <property type="molecule type" value="Genomic_DNA"/>
</dbReference>
<reference evidence="4" key="1">
    <citation type="submission" date="2018-09" db="EMBL/GenBank/DDBJ databases">
        <title>Complete Genome Sequencing of Sulfolobus sp. JCM 16834.</title>
        <authorList>
            <person name="Kato S."/>
            <person name="Itoh T."/>
            <person name="Ohkuma M."/>
        </authorList>
    </citation>
    <scope>NUCLEOTIDE SEQUENCE [LARGE SCALE GENOMIC DNA]</scope>
    <source>
        <strain evidence="4">IC-007</strain>
    </source>
</reference>
<accession>A0A510DSE2</accession>
<evidence type="ECO:0000313" key="4">
    <source>
        <dbReference type="Proteomes" id="UP000325030"/>
    </source>
</evidence>
<dbReference type="AlphaFoldDB" id="A0A510DSE2"/>
<organism evidence="1 3">
    <name type="scientific">Sulfuracidifex tepidarius</name>
    <dbReference type="NCBI Taxonomy" id="1294262"/>
    <lineage>
        <taxon>Archaea</taxon>
        <taxon>Thermoproteota</taxon>
        <taxon>Thermoprotei</taxon>
        <taxon>Sulfolobales</taxon>
        <taxon>Sulfolobaceae</taxon>
        <taxon>Sulfuracidifex</taxon>
    </lineage>
</organism>
<proteinExistence type="predicted"/>